<protein>
    <submittedName>
        <fullName evidence="2">Uncharacterized protein</fullName>
    </submittedName>
</protein>
<feature type="compositionally biased region" description="Polar residues" evidence="1">
    <location>
        <begin position="66"/>
        <end position="82"/>
    </location>
</feature>
<name>A0A8H3AHI5_9AGAM</name>
<evidence type="ECO:0000256" key="1">
    <source>
        <dbReference type="SAM" id="MobiDB-lite"/>
    </source>
</evidence>
<dbReference type="EMBL" id="CAJMWX010000655">
    <property type="protein sequence ID" value="CAE6422047.1"/>
    <property type="molecule type" value="Genomic_DNA"/>
</dbReference>
<evidence type="ECO:0000313" key="3">
    <source>
        <dbReference type="Proteomes" id="UP000663888"/>
    </source>
</evidence>
<organism evidence="2 3">
    <name type="scientific">Rhizoctonia solani</name>
    <dbReference type="NCBI Taxonomy" id="456999"/>
    <lineage>
        <taxon>Eukaryota</taxon>
        <taxon>Fungi</taxon>
        <taxon>Dikarya</taxon>
        <taxon>Basidiomycota</taxon>
        <taxon>Agaricomycotina</taxon>
        <taxon>Agaricomycetes</taxon>
        <taxon>Cantharellales</taxon>
        <taxon>Ceratobasidiaceae</taxon>
        <taxon>Rhizoctonia</taxon>
    </lineage>
</organism>
<accession>A0A8H3AHI5</accession>
<gene>
    <name evidence="2" type="ORF">RDB_LOCUS24149</name>
</gene>
<evidence type="ECO:0000313" key="2">
    <source>
        <dbReference type="EMBL" id="CAE6422047.1"/>
    </source>
</evidence>
<comment type="caution">
    <text evidence="2">The sequence shown here is derived from an EMBL/GenBank/DDBJ whole genome shotgun (WGS) entry which is preliminary data.</text>
</comment>
<dbReference type="Proteomes" id="UP000663888">
    <property type="component" value="Unassembled WGS sequence"/>
</dbReference>
<reference evidence="2" key="1">
    <citation type="submission" date="2021-01" db="EMBL/GenBank/DDBJ databases">
        <authorList>
            <person name="Kaushik A."/>
        </authorList>
    </citation>
    <scope>NUCLEOTIDE SEQUENCE</scope>
    <source>
        <strain evidence="2">AG4-R118</strain>
    </source>
</reference>
<proteinExistence type="predicted"/>
<feature type="region of interest" description="Disordered" evidence="1">
    <location>
        <begin position="34"/>
        <end position="82"/>
    </location>
</feature>
<dbReference type="AlphaFoldDB" id="A0A8H3AHI5"/>
<sequence length="144" mass="16043">MESPLFKSFSLGFRSVQQAPYAPSNYGLAVHPPTAPNNTTSARNPSALAEENALNRQAHQILPYYSTPSNTSRTSGTDLPASTDNSVVLMKHTRWLPCAMPGYREASYPRYTREPSYPRESPMTNSPEDWVIVNVDLRENDSHA</sequence>